<gene>
    <name evidence="3" type="ORF">DES41_11641</name>
</gene>
<dbReference type="InterPro" id="IPR006311">
    <property type="entry name" value="TAT_signal"/>
</dbReference>
<dbReference type="PIRSF" id="PIRSF017082">
    <property type="entry name" value="YflP"/>
    <property type="match status" value="1"/>
</dbReference>
<dbReference type="EMBL" id="QPJK01000016">
    <property type="protein sequence ID" value="RCW64134.1"/>
    <property type="molecule type" value="Genomic_DNA"/>
</dbReference>
<dbReference type="PROSITE" id="PS51318">
    <property type="entry name" value="TAT"/>
    <property type="match status" value="1"/>
</dbReference>
<dbReference type="InterPro" id="IPR042100">
    <property type="entry name" value="Bug_dom1"/>
</dbReference>
<dbReference type="Gene3D" id="3.40.190.150">
    <property type="entry name" value="Bordetella uptake gene, domain 1"/>
    <property type="match status" value="1"/>
</dbReference>
<keyword evidence="3" id="KW-0675">Receptor</keyword>
<comment type="caution">
    <text evidence="3">The sequence shown here is derived from an EMBL/GenBank/DDBJ whole genome shotgun (WGS) entry which is preliminary data.</text>
</comment>
<name>A0A368XDN4_9BURK</name>
<evidence type="ECO:0000313" key="4">
    <source>
        <dbReference type="Proteomes" id="UP000252884"/>
    </source>
</evidence>
<dbReference type="OrthoDB" id="8678477at2"/>
<keyword evidence="4" id="KW-1185">Reference proteome</keyword>
<protein>
    <submittedName>
        <fullName evidence="3">Tripartite-type tricarboxylate transporter receptor subunit TctC</fullName>
    </submittedName>
</protein>
<dbReference type="Proteomes" id="UP000252884">
    <property type="component" value="Unassembled WGS sequence"/>
</dbReference>
<feature type="chain" id="PRO_5016720478" evidence="2">
    <location>
        <begin position="25"/>
        <end position="322"/>
    </location>
</feature>
<reference evidence="3 4" key="1">
    <citation type="submission" date="2018-07" db="EMBL/GenBank/DDBJ databases">
        <title>Genomic Encyclopedia of Type Strains, Phase IV (KMG-IV): sequencing the most valuable type-strain genomes for metagenomic binning, comparative biology and taxonomic classification.</title>
        <authorList>
            <person name="Goeker M."/>
        </authorList>
    </citation>
    <scope>NUCLEOTIDE SEQUENCE [LARGE SCALE GENOMIC DNA]</scope>
    <source>
        <strain evidence="3 4">DSM 21634</strain>
    </source>
</reference>
<comment type="similarity">
    <text evidence="1">Belongs to the UPF0065 (bug) family.</text>
</comment>
<proteinExistence type="inferred from homology"/>
<feature type="signal peptide" evidence="2">
    <location>
        <begin position="1"/>
        <end position="24"/>
    </location>
</feature>
<organism evidence="3 4">
    <name type="scientific">Pseudorhodoferax soli</name>
    <dbReference type="NCBI Taxonomy" id="545864"/>
    <lineage>
        <taxon>Bacteria</taxon>
        <taxon>Pseudomonadati</taxon>
        <taxon>Pseudomonadota</taxon>
        <taxon>Betaproteobacteria</taxon>
        <taxon>Burkholderiales</taxon>
        <taxon>Comamonadaceae</taxon>
    </lineage>
</organism>
<dbReference type="InterPro" id="IPR005064">
    <property type="entry name" value="BUG"/>
</dbReference>
<evidence type="ECO:0000256" key="1">
    <source>
        <dbReference type="ARBA" id="ARBA00006987"/>
    </source>
</evidence>
<dbReference type="Pfam" id="PF03401">
    <property type="entry name" value="TctC"/>
    <property type="match status" value="1"/>
</dbReference>
<evidence type="ECO:0000313" key="3">
    <source>
        <dbReference type="EMBL" id="RCW64134.1"/>
    </source>
</evidence>
<dbReference type="PANTHER" id="PTHR42928:SF5">
    <property type="entry name" value="BLR1237 PROTEIN"/>
    <property type="match status" value="1"/>
</dbReference>
<dbReference type="Gene3D" id="3.40.190.10">
    <property type="entry name" value="Periplasmic binding protein-like II"/>
    <property type="match status" value="1"/>
</dbReference>
<dbReference type="CDD" id="cd07012">
    <property type="entry name" value="PBP2_Bug_TTT"/>
    <property type="match status" value="1"/>
</dbReference>
<dbReference type="PANTHER" id="PTHR42928">
    <property type="entry name" value="TRICARBOXYLATE-BINDING PROTEIN"/>
    <property type="match status" value="1"/>
</dbReference>
<accession>A0A368XDN4</accession>
<keyword evidence="2" id="KW-0732">Signal</keyword>
<dbReference type="SUPFAM" id="SSF53850">
    <property type="entry name" value="Periplasmic binding protein-like II"/>
    <property type="match status" value="1"/>
</dbReference>
<evidence type="ECO:0000256" key="2">
    <source>
        <dbReference type="SAM" id="SignalP"/>
    </source>
</evidence>
<dbReference type="AlphaFoldDB" id="A0A368XDN4"/>
<dbReference type="RefSeq" id="WP_114472422.1">
    <property type="nucleotide sequence ID" value="NZ_QPJK01000016.1"/>
</dbReference>
<sequence>MLHRRALLALAAASSLAGALPAQAQDFPHKPIKFVVPFPPGSGTDTSARYFGKKLSELTGQPVVVENKAGANGFLAVQAVLAAPADGYTVFVGSNSTLAVNVALFKSLPYDPVVDFAPLTMMMRSPALLIVPGNSPHKTLPELIAAAKAKPTALNCGAGSAGYQLMAELFNDAAKVQLTHVPFKGANEAVAAVAAGTVEMAFAEMTSAQEMVKGGRIRALAVASDKRTVALPEVTTAAEAGLPGFTAYTWVGAMVSAKTPKAEADKLAALLTQIERLPETRAFYERIGAEVMQGGPQEMRAFQAEEIRLWKRIATQAKVELQ</sequence>